<keyword evidence="3 7" id="KW-1134">Transmembrane beta strand</keyword>
<feature type="signal peptide" evidence="8">
    <location>
        <begin position="1"/>
        <end position="34"/>
    </location>
</feature>
<comment type="subcellular location">
    <subcellularLocation>
        <location evidence="1 7">Cell outer membrane</location>
        <topology evidence="1 7">Multi-pass membrane protein</topology>
    </subcellularLocation>
</comment>
<keyword evidence="11" id="KW-1185">Reference proteome</keyword>
<dbReference type="Pfam" id="PF13715">
    <property type="entry name" value="CarbopepD_reg_2"/>
    <property type="match status" value="1"/>
</dbReference>
<proteinExistence type="inferred from homology"/>
<dbReference type="InterPro" id="IPR036942">
    <property type="entry name" value="Beta-barrel_TonB_sf"/>
</dbReference>
<dbReference type="NCBIfam" id="TIGR04057">
    <property type="entry name" value="SusC_RagA_signa"/>
    <property type="match status" value="1"/>
</dbReference>
<dbReference type="InterPro" id="IPR039426">
    <property type="entry name" value="TonB-dep_rcpt-like"/>
</dbReference>
<dbReference type="EMBL" id="VTAV01000001">
    <property type="protein sequence ID" value="TYR38463.1"/>
    <property type="molecule type" value="Genomic_DNA"/>
</dbReference>
<organism evidence="10 11">
    <name type="scientific">Sphingobacterium phlebotomi</name>
    <dbReference type="NCBI Taxonomy" id="2605433"/>
    <lineage>
        <taxon>Bacteria</taxon>
        <taxon>Pseudomonadati</taxon>
        <taxon>Bacteroidota</taxon>
        <taxon>Sphingobacteriia</taxon>
        <taxon>Sphingobacteriales</taxon>
        <taxon>Sphingobacteriaceae</taxon>
        <taxon>Sphingobacterium</taxon>
    </lineage>
</organism>
<evidence type="ECO:0000256" key="8">
    <source>
        <dbReference type="SAM" id="SignalP"/>
    </source>
</evidence>
<dbReference type="InterPro" id="IPR008969">
    <property type="entry name" value="CarboxyPept-like_regulatory"/>
</dbReference>
<keyword evidence="6 7" id="KW-0998">Cell outer membrane</keyword>
<evidence type="ECO:0000259" key="9">
    <source>
        <dbReference type="SMART" id="SM00965"/>
    </source>
</evidence>
<reference evidence="10 11" key="1">
    <citation type="submission" date="2019-08" db="EMBL/GenBank/DDBJ databases">
        <title>Phlebobacter frassis gen. nov. sp. nov., a new member of family Sphingobacteriaceae isolated from sand fly rearing media.</title>
        <authorList>
            <person name="Kakumanu M.L."/>
            <person name="Marayati B.F."/>
            <person name="Wada-Katsumata A."/>
            <person name="Wasserberg G."/>
            <person name="Schal C."/>
            <person name="Apperson C.S."/>
            <person name="Ponnusamy L."/>
        </authorList>
    </citation>
    <scope>NUCLEOTIDE SEQUENCE [LARGE SCALE GENOMIC DNA]</scope>
    <source>
        <strain evidence="10 11">SSI9</strain>
    </source>
</reference>
<feature type="domain" description="Secretin/TonB short N-terminal" evidence="9">
    <location>
        <begin position="66"/>
        <end position="117"/>
    </location>
</feature>
<dbReference type="InterPro" id="IPR023996">
    <property type="entry name" value="TonB-dep_OMP_SusC/RagA"/>
</dbReference>
<evidence type="ECO:0000256" key="6">
    <source>
        <dbReference type="ARBA" id="ARBA00023237"/>
    </source>
</evidence>
<protein>
    <submittedName>
        <fullName evidence="10">TonB-dependent receptor</fullName>
    </submittedName>
</protein>
<evidence type="ECO:0000256" key="3">
    <source>
        <dbReference type="ARBA" id="ARBA00022452"/>
    </source>
</evidence>
<dbReference type="InterPro" id="IPR023997">
    <property type="entry name" value="TonB-dep_OMP_SusC/RagA_CS"/>
</dbReference>
<evidence type="ECO:0000256" key="1">
    <source>
        <dbReference type="ARBA" id="ARBA00004571"/>
    </source>
</evidence>
<dbReference type="Proteomes" id="UP000322362">
    <property type="component" value="Unassembled WGS sequence"/>
</dbReference>
<dbReference type="SUPFAM" id="SSF49464">
    <property type="entry name" value="Carboxypeptidase regulatory domain-like"/>
    <property type="match status" value="1"/>
</dbReference>
<dbReference type="Gene3D" id="2.60.40.1120">
    <property type="entry name" value="Carboxypeptidase-like, regulatory domain"/>
    <property type="match status" value="1"/>
</dbReference>
<dbReference type="InterPro" id="IPR037066">
    <property type="entry name" value="Plug_dom_sf"/>
</dbReference>
<evidence type="ECO:0000256" key="7">
    <source>
        <dbReference type="PROSITE-ProRule" id="PRU01360"/>
    </source>
</evidence>
<dbReference type="NCBIfam" id="TIGR04056">
    <property type="entry name" value="OMP_RagA_SusC"/>
    <property type="match status" value="1"/>
</dbReference>
<dbReference type="Gene3D" id="2.40.170.20">
    <property type="entry name" value="TonB-dependent receptor, beta-barrel domain"/>
    <property type="match status" value="1"/>
</dbReference>
<keyword evidence="2 7" id="KW-0813">Transport</keyword>
<dbReference type="InterPro" id="IPR011662">
    <property type="entry name" value="Secretin/TonB_short_N"/>
</dbReference>
<comment type="similarity">
    <text evidence="7">Belongs to the TonB-dependent receptor family.</text>
</comment>
<evidence type="ECO:0000256" key="5">
    <source>
        <dbReference type="ARBA" id="ARBA00023136"/>
    </source>
</evidence>
<dbReference type="AlphaFoldDB" id="A0A5D4HEE7"/>
<dbReference type="Pfam" id="PF07660">
    <property type="entry name" value="STN"/>
    <property type="match status" value="1"/>
</dbReference>
<evidence type="ECO:0000256" key="4">
    <source>
        <dbReference type="ARBA" id="ARBA00022692"/>
    </source>
</evidence>
<dbReference type="SUPFAM" id="SSF56935">
    <property type="entry name" value="Porins"/>
    <property type="match status" value="1"/>
</dbReference>
<dbReference type="PROSITE" id="PS52016">
    <property type="entry name" value="TONB_DEPENDENT_REC_3"/>
    <property type="match status" value="1"/>
</dbReference>
<dbReference type="InterPro" id="IPR012910">
    <property type="entry name" value="Plug_dom"/>
</dbReference>
<dbReference type="Pfam" id="PF07715">
    <property type="entry name" value="Plug"/>
    <property type="match status" value="1"/>
</dbReference>
<dbReference type="Gene3D" id="2.170.130.10">
    <property type="entry name" value="TonB-dependent receptor, plug domain"/>
    <property type="match status" value="1"/>
</dbReference>
<dbReference type="RefSeq" id="WP_148917892.1">
    <property type="nucleotide sequence ID" value="NZ_VTAV01000001.1"/>
</dbReference>
<gene>
    <name evidence="10" type="ORF">FXV77_04075</name>
</gene>
<evidence type="ECO:0000313" key="11">
    <source>
        <dbReference type="Proteomes" id="UP000322362"/>
    </source>
</evidence>
<keyword evidence="4 7" id="KW-0812">Transmembrane</keyword>
<keyword evidence="8" id="KW-0732">Signal</keyword>
<evidence type="ECO:0000256" key="2">
    <source>
        <dbReference type="ARBA" id="ARBA00022448"/>
    </source>
</evidence>
<keyword evidence="5 7" id="KW-0472">Membrane</keyword>
<dbReference type="GO" id="GO:0009279">
    <property type="term" value="C:cell outer membrane"/>
    <property type="evidence" value="ECO:0007669"/>
    <property type="project" value="UniProtKB-SubCell"/>
</dbReference>
<keyword evidence="10" id="KW-0675">Receptor</keyword>
<name>A0A5D4HEE7_9SPHI</name>
<dbReference type="SMART" id="SM00965">
    <property type="entry name" value="STN"/>
    <property type="match status" value="1"/>
</dbReference>
<evidence type="ECO:0000313" key="10">
    <source>
        <dbReference type="EMBL" id="TYR38463.1"/>
    </source>
</evidence>
<sequence length="1094" mass="121563">MNKYVRRLTLRRKLQAFKSLFLFFSIGLSLAGSAMGQQQQKATITINVKDTPLQKIMKIVEDQSGFSFMYSSSIVNLNHRLSLSLNNVPTERALKEIFKDTDIGYVIQDNIITLNKIVEKKQVREQVHLTVSGLVTDDENIPLIGVNISIKDNPSQGTVTDSEGRYILPHVPSNAILEFNHIGKTKMEIPVQQRSNIDVQMEINKLMLEDVKVIGIGYGAVRKRDLTGAVASVDGEKLASFSNTTISQSLQGRLPGVEVRMTSSEPGAAPQIRIRGTNSIMGGNDPLWIIDGFPGMPNMFNVADVESVEVLKDASATAIYGSRGANGVIIVTTKQASAGTTQANYNGRFGISMVDNKLPLMTASEYMQYQNILNVNALGTPYFSEEEIDYVGVGYDWQELAFRHAQTNDQAISIQGGTEKNRMALSASYYDEQGIITGSGLNRISLHGNLDQRISDKVSIVSNLTYTRTNHDRQSGILSSFVMAPPTTGPYDDGGDYTDFRTLYPFSFSGQNNPEAQIRERSYLWKSNRTMANTALIYEPIKQLTFRVALNANMANARQDDYITTKYPTSNGEASINHSEELSLNNNNTVTYANTIGLHDFSIMGGLTYEQSESKGTGISGSGFLSDLGGTYNIAGAEIRDTPSASYSKWVMLSYLGRINYTYNDRYLATVSLRADGSSRYSPGDKWGYFPSVALAWRIKDEPFLRDVEVINNLKLRAGYGESGNTAISPYSTLDLLTPMSTIFGKDIHQFYHPSSNFNFGLRWETTAQWNFGVDLGLFQNRFRLVADYYIKNTYDLLNIVEMPESSGFISGTRNIGNMKNRGFEFQADARLIDRSFKWDMSFNASFNKNEVSRLPFGEDVPGTRRSITIVNDYINLLREGQPVGVFYGYVEDGYDDVGSIRYKNIDNDSGGLINELDKDIIGDPNPLYTFGLSTSASYKNFTLSVFAQGSYGNDIYSLAMASLTHNYSGSRGINTLSDVLYNYWTPENPNAQYPALTAAATTSLRMSDRFVYDGSYLRLRNVELAYNIPLTKVDWIRTCGVYVSAQNLFTLTSYPFYNPDVNTYGGSSSVGQGVDNFSYPSARGFAAGVRLHF</sequence>
<accession>A0A5D4HEE7</accession>
<feature type="chain" id="PRO_5023033280" evidence="8">
    <location>
        <begin position="35"/>
        <end position="1094"/>
    </location>
</feature>
<comment type="caution">
    <text evidence="10">The sequence shown here is derived from an EMBL/GenBank/DDBJ whole genome shotgun (WGS) entry which is preliminary data.</text>
</comment>